<protein>
    <submittedName>
        <fullName evidence="1">Uncharacterized protein</fullName>
    </submittedName>
</protein>
<gene>
    <name evidence="1" type="ORF">NKI27_02990</name>
</gene>
<sequence>MSSINQANAWFIFECINIPLDGVFELSPLCDRFCQVFMSKCGFNARYVNTE</sequence>
<dbReference type="Proteomes" id="UP001163739">
    <property type="component" value="Chromosome"/>
</dbReference>
<dbReference type="EMBL" id="CP100390">
    <property type="protein sequence ID" value="UZE96732.1"/>
    <property type="molecule type" value="Genomic_DNA"/>
</dbReference>
<name>A0ABY6N3N1_9ALTE</name>
<keyword evidence="2" id="KW-1185">Reference proteome</keyword>
<accession>A0ABY6N3N1</accession>
<evidence type="ECO:0000313" key="2">
    <source>
        <dbReference type="Proteomes" id="UP001163739"/>
    </source>
</evidence>
<dbReference type="RefSeq" id="WP_265048217.1">
    <property type="nucleotide sequence ID" value="NZ_CP100390.1"/>
</dbReference>
<proteinExistence type="predicted"/>
<evidence type="ECO:0000313" key="1">
    <source>
        <dbReference type="EMBL" id="UZE96732.1"/>
    </source>
</evidence>
<organism evidence="1 2">
    <name type="scientific">Alkalimarinus alittae</name>
    <dbReference type="NCBI Taxonomy" id="2961619"/>
    <lineage>
        <taxon>Bacteria</taxon>
        <taxon>Pseudomonadati</taxon>
        <taxon>Pseudomonadota</taxon>
        <taxon>Gammaproteobacteria</taxon>
        <taxon>Alteromonadales</taxon>
        <taxon>Alteromonadaceae</taxon>
        <taxon>Alkalimarinus</taxon>
    </lineage>
</organism>
<reference evidence="1" key="1">
    <citation type="submission" date="2022-06" db="EMBL/GenBank/DDBJ databases">
        <title>Alkalimarinus sp. nov., isolated from gut of a Alitta virens.</title>
        <authorList>
            <person name="Yang A.I."/>
            <person name="Shin N.-R."/>
        </authorList>
    </citation>
    <scope>NUCLEOTIDE SEQUENCE</scope>
    <source>
        <strain evidence="1">A2M4</strain>
    </source>
</reference>